<dbReference type="InterPro" id="IPR045091">
    <property type="entry name" value="Mad2-like"/>
</dbReference>
<keyword evidence="6" id="KW-0131">Cell cycle</keyword>
<evidence type="ECO:0000256" key="5">
    <source>
        <dbReference type="ARBA" id="ARBA00023242"/>
    </source>
</evidence>
<evidence type="ECO:0000256" key="2">
    <source>
        <dbReference type="ARBA" id="ARBA00010348"/>
    </source>
</evidence>
<evidence type="ECO:0000256" key="4">
    <source>
        <dbReference type="ARBA" id="ARBA00022776"/>
    </source>
</evidence>
<name>A0A7S0D2W7_MICPS</name>
<proteinExistence type="inferred from homology"/>
<dbReference type="GO" id="GO:0007094">
    <property type="term" value="P:mitotic spindle assembly checkpoint signaling"/>
    <property type="evidence" value="ECO:0007669"/>
    <property type="project" value="TreeGrafter"/>
</dbReference>
<evidence type="ECO:0000256" key="6">
    <source>
        <dbReference type="ARBA" id="ARBA00023306"/>
    </source>
</evidence>
<evidence type="ECO:0000259" key="7">
    <source>
        <dbReference type="PROSITE" id="PS50815"/>
    </source>
</evidence>
<keyword evidence="3" id="KW-0132">Cell division</keyword>
<dbReference type="AlphaFoldDB" id="A0A7S0D2W7"/>
<dbReference type="SUPFAM" id="SSF56019">
    <property type="entry name" value="The spindle assembly checkpoint protein mad2"/>
    <property type="match status" value="1"/>
</dbReference>
<reference evidence="8" key="1">
    <citation type="submission" date="2021-01" db="EMBL/GenBank/DDBJ databases">
        <authorList>
            <person name="Corre E."/>
            <person name="Pelletier E."/>
            <person name="Niang G."/>
            <person name="Scheremetjew M."/>
            <person name="Finn R."/>
            <person name="Kale V."/>
            <person name="Holt S."/>
            <person name="Cochrane G."/>
            <person name="Meng A."/>
            <person name="Brown T."/>
            <person name="Cohen L."/>
        </authorList>
    </citation>
    <scope>NUCLEOTIDE SEQUENCE</scope>
    <source>
        <strain evidence="8">CCAC1681</strain>
    </source>
</reference>
<dbReference type="FunFam" id="3.30.900.10:FF:000002">
    <property type="entry name" value="Mitotic spindle assembly checkpoint protein MAD2A"/>
    <property type="match status" value="1"/>
</dbReference>
<dbReference type="GO" id="GO:0051301">
    <property type="term" value="P:cell division"/>
    <property type="evidence" value="ECO:0007669"/>
    <property type="project" value="UniProtKB-KW"/>
</dbReference>
<dbReference type="GO" id="GO:0005654">
    <property type="term" value="C:nucleoplasm"/>
    <property type="evidence" value="ECO:0007669"/>
    <property type="project" value="TreeGrafter"/>
</dbReference>
<accession>A0A7S0D2W7</accession>
<sequence length="215" mass="23702">MATAQATKNTITLKGSTAIVTEFFGYAVNSILYQRGIYPPETFERKQKYGLGMLVTTDDGLKTYLVSVLQQINDWMMTKALQKLVLVVTAVGSKEVLERWVFDVEQEGVETADGKLVDAKDGSTIKPAKSEKEITGEISAIIRQITASVTFLPLLEEACTFDLLAYTDADSTVPVEWEESDARNIANGAEQVKLRSFSTAVHKVEGMVSYKSNED</sequence>
<dbReference type="PANTHER" id="PTHR11842">
    <property type="entry name" value="MITOTIC SPINDLE ASSEMBLY CHECKPOINT PROTEIN MAD2"/>
    <property type="match status" value="1"/>
</dbReference>
<protein>
    <recommendedName>
        <fullName evidence="7">HORMA domain-containing protein</fullName>
    </recommendedName>
</protein>
<evidence type="ECO:0000256" key="3">
    <source>
        <dbReference type="ARBA" id="ARBA00022618"/>
    </source>
</evidence>
<evidence type="ECO:0000313" key="8">
    <source>
        <dbReference type="EMBL" id="CAD8441997.1"/>
    </source>
</evidence>
<gene>
    <name evidence="8" type="ORF">MSP1401_LOCUS7158</name>
</gene>
<dbReference type="GO" id="GO:0000776">
    <property type="term" value="C:kinetochore"/>
    <property type="evidence" value="ECO:0007669"/>
    <property type="project" value="TreeGrafter"/>
</dbReference>
<keyword evidence="5" id="KW-0539">Nucleus</keyword>
<dbReference type="InterPro" id="IPR036570">
    <property type="entry name" value="HORMA_dom_sf"/>
</dbReference>
<dbReference type="InterPro" id="IPR003511">
    <property type="entry name" value="HORMA_dom"/>
</dbReference>
<comment type="similarity">
    <text evidence="2">Belongs to the MAD2 family.</text>
</comment>
<dbReference type="EMBL" id="HBEN01008627">
    <property type="protein sequence ID" value="CAD8441997.1"/>
    <property type="molecule type" value="Transcribed_RNA"/>
</dbReference>
<keyword evidence="4" id="KW-0498">Mitosis</keyword>
<comment type="subcellular location">
    <subcellularLocation>
        <location evidence="1">Nucleus</location>
    </subcellularLocation>
</comment>
<evidence type="ECO:0000256" key="1">
    <source>
        <dbReference type="ARBA" id="ARBA00004123"/>
    </source>
</evidence>
<dbReference type="Pfam" id="PF02301">
    <property type="entry name" value="HORMA"/>
    <property type="match status" value="1"/>
</dbReference>
<organism evidence="8">
    <name type="scientific">Micromonas pusilla</name>
    <name type="common">Picoplanktonic green alga</name>
    <name type="synonym">Chromulina pusilla</name>
    <dbReference type="NCBI Taxonomy" id="38833"/>
    <lineage>
        <taxon>Eukaryota</taxon>
        <taxon>Viridiplantae</taxon>
        <taxon>Chlorophyta</taxon>
        <taxon>Mamiellophyceae</taxon>
        <taxon>Mamiellales</taxon>
        <taxon>Mamiellaceae</taxon>
        <taxon>Micromonas</taxon>
    </lineage>
</organism>
<dbReference type="Gene3D" id="3.30.900.10">
    <property type="entry name" value="HORMA domain"/>
    <property type="match status" value="1"/>
</dbReference>
<feature type="domain" description="HORMA" evidence="7">
    <location>
        <begin position="14"/>
        <end position="208"/>
    </location>
</feature>
<dbReference type="GO" id="GO:0005737">
    <property type="term" value="C:cytoplasm"/>
    <property type="evidence" value="ECO:0007669"/>
    <property type="project" value="TreeGrafter"/>
</dbReference>
<dbReference type="PANTHER" id="PTHR11842:SF11">
    <property type="entry name" value="MITOTIC SPINDLE ASSEMBLY CHECKPOINT PROTEIN MAD2A"/>
    <property type="match status" value="1"/>
</dbReference>
<dbReference type="PROSITE" id="PS50815">
    <property type="entry name" value="HORMA"/>
    <property type="match status" value="1"/>
</dbReference>